<keyword evidence="6 10" id="KW-0418">Kinase</keyword>
<keyword evidence="7" id="KW-0067">ATP-binding</keyword>
<dbReference type="AlphaFoldDB" id="A0A2N6T6Q1"/>
<dbReference type="InterPro" id="IPR035907">
    <property type="entry name" value="Hppk_sf"/>
</dbReference>
<dbReference type="GO" id="GO:0016301">
    <property type="term" value="F:kinase activity"/>
    <property type="evidence" value="ECO:0007669"/>
    <property type="project" value="UniProtKB-KW"/>
</dbReference>
<name>A0A2N6T6Q1_9CORY</name>
<dbReference type="RefSeq" id="WP_102723502.1">
    <property type="nucleotide sequence ID" value="NZ_PNHG01000003.1"/>
</dbReference>
<evidence type="ECO:0000256" key="5">
    <source>
        <dbReference type="ARBA" id="ARBA00022741"/>
    </source>
</evidence>
<keyword evidence="5" id="KW-0547">Nucleotide-binding</keyword>
<evidence type="ECO:0000313" key="11">
    <source>
        <dbReference type="Proteomes" id="UP000235836"/>
    </source>
</evidence>
<evidence type="ECO:0000256" key="8">
    <source>
        <dbReference type="ARBA" id="ARBA00022909"/>
    </source>
</evidence>
<proteinExistence type="predicted"/>
<keyword evidence="8" id="KW-0289">Folate biosynthesis</keyword>
<feature type="domain" description="7,8-dihydro-6-hydroxymethylpterin-pyrophosphokinase" evidence="9">
    <location>
        <begin position="83"/>
        <end position="94"/>
    </location>
</feature>
<dbReference type="GO" id="GO:0005524">
    <property type="term" value="F:ATP binding"/>
    <property type="evidence" value="ECO:0007669"/>
    <property type="project" value="UniProtKB-KW"/>
</dbReference>
<dbReference type="PROSITE" id="PS00794">
    <property type="entry name" value="HPPK"/>
    <property type="match status" value="1"/>
</dbReference>
<dbReference type="Pfam" id="PF01288">
    <property type="entry name" value="HPPK"/>
    <property type="match status" value="1"/>
</dbReference>
<dbReference type="EC" id="2.7.6.3" evidence="3"/>
<evidence type="ECO:0000256" key="2">
    <source>
        <dbReference type="ARBA" id="ARBA00005051"/>
    </source>
</evidence>
<dbReference type="GO" id="GO:0046656">
    <property type="term" value="P:folic acid biosynthetic process"/>
    <property type="evidence" value="ECO:0007669"/>
    <property type="project" value="UniProtKB-KW"/>
</dbReference>
<dbReference type="PANTHER" id="PTHR43071:SF1">
    <property type="entry name" value="2-AMINO-4-HYDROXY-6-HYDROXYMETHYLDIHYDROPTERIDINE PYROPHOSPHOKINASE"/>
    <property type="match status" value="1"/>
</dbReference>
<comment type="pathway">
    <text evidence="2">Cofactor biosynthesis; tetrahydrofolate biosynthesis; 2-amino-4-hydroxy-6-hydroxymethyl-7,8-dihydropteridine diphosphate from 7,8-dihydroneopterin triphosphate: step 4/4.</text>
</comment>
<evidence type="ECO:0000256" key="4">
    <source>
        <dbReference type="ARBA" id="ARBA00022679"/>
    </source>
</evidence>
<dbReference type="GO" id="GO:0003848">
    <property type="term" value="F:2-amino-4-hydroxy-6-hydroxymethyldihydropteridine diphosphokinase activity"/>
    <property type="evidence" value="ECO:0007669"/>
    <property type="project" value="UniProtKB-EC"/>
</dbReference>
<evidence type="ECO:0000256" key="6">
    <source>
        <dbReference type="ARBA" id="ARBA00022777"/>
    </source>
</evidence>
<evidence type="ECO:0000313" key="10">
    <source>
        <dbReference type="EMBL" id="PMC65006.1"/>
    </source>
</evidence>
<keyword evidence="4" id="KW-0808">Transferase</keyword>
<dbReference type="CDD" id="cd00483">
    <property type="entry name" value="HPPK"/>
    <property type="match status" value="1"/>
</dbReference>
<dbReference type="Gene3D" id="3.30.70.560">
    <property type="entry name" value="7,8-Dihydro-6-hydroxymethylpterin-pyrophosphokinase HPPK"/>
    <property type="match status" value="1"/>
</dbReference>
<dbReference type="GO" id="GO:0046654">
    <property type="term" value="P:tetrahydrofolate biosynthetic process"/>
    <property type="evidence" value="ECO:0007669"/>
    <property type="project" value="UniProtKB-UniPathway"/>
</dbReference>
<dbReference type="Proteomes" id="UP000235836">
    <property type="component" value="Unassembled WGS sequence"/>
</dbReference>
<evidence type="ECO:0000259" key="9">
    <source>
        <dbReference type="PROSITE" id="PS00794"/>
    </source>
</evidence>
<comment type="caution">
    <text evidence="10">The sequence shown here is derived from an EMBL/GenBank/DDBJ whole genome shotgun (WGS) entry which is preliminary data.</text>
</comment>
<organism evidence="10 11">
    <name type="scientific">Corynebacterium tuscaniense</name>
    <dbReference type="NCBI Taxonomy" id="302449"/>
    <lineage>
        <taxon>Bacteria</taxon>
        <taxon>Bacillati</taxon>
        <taxon>Actinomycetota</taxon>
        <taxon>Actinomycetes</taxon>
        <taxon>Mycobacteriales</taxon>
        <taxon>Corynebacteriaceae</taxon>
        <taxon>Corynebacterium</taxon>
    </lineage>
</organism>
<gene>
    <name evidence="10" type="primary">folK</name>
    <name evidence="10" type="ORF">CJ203_03045</name>
</gene>
<sequence length="160" mass="17614">MRAVLSTGSNMEDSRAHLASVARSFAAELVAASQVYRTAPWGGVEQDDFLNQTLIVDVDCTPHELLARCQAAENAAHRVRDVRWGPRTLDVDIIALFDDAGHEILISTTDLTVPHPRAHQRAFVLVPWLELDEDATMGGQRVELLLRALPDTPDNQVNPA</sequence>
<comment type="catalytic activity">
    <reaction evidence="1">
        <text>6-hydroxymethyl-7,8-dihydropterin + ATP = (7,8-dihydropterin-6-yl)methyl diphosphate + AMP + H(+)</text>
        <dbReference type="Rhea" id="RHEA:11412"/>
        <dbReference type="ChEBI" id="CHEBI:15378"/>
        <dbReference type="ChEBI" id="CHEBI:30616"/>
        <dbReference type="ChEBI" id="CHEBI:44841"/>
        <dbReference type="ChEBI" id="CHEBI:72950"/>
        <dbReference type="ChEBI" id="CHEBI:456215"/>
        <dbReference type="EC" id="2.7.6.3"/>
    </reaction>
</comment>
<dbReference type="PANTHER" id="PTHR43071">
    <property type="entry name" value="2-AMINO-4-HYDROXY-6-HYDROXYMETHYLDIHYDROPTERIDINE PYROPHOSPHOKINASE"/>
    <property type="match status" value="1"/>
</dbReference>
<dbReference type="UniPathway" id="UPA00077">
    <property type="reaction ID" value="UER00155"/>
</dbReference>
<evidence type="ECO:0000256" key="7">
    <source>
        <dbReference type="ARBA" id="ARBA00022840"/>
    </source>
</evidence>
<evidence type="ECO:0000256" key="1">
    <source>
        <dbReference type="ARBA" id="ARBA00000198"/>
    </source>
</evidence>
<evidence type="ECO:0000256" key="3">
    <source>
        <dbReference type="ARBA" id="ARBA00013253"/>
    </source>
</evidence>
<accession>A0A2N6T6Q1</accession>
<dbReference type="EMBL" id="PNHG01000003">
    <property type="protein sequence ID" value="PMC65006.1"/>
    <property type="molecule type" value="Genomic_DNA"/>
</dbReference>
<reference evidence="10 11" key="1">
    <citation type="submission" date="2017-09" db="EMBL/GenBank/DDBJ databases">
        <title>Bacterial strain isolated from the female urinary microbiota.</title>
        <authorList>
            <person name="Thomas-White K."/>
            <person name="Kumar N."/>
            <person name="Forster S."/>
            <person name="Putonti C."/>
            <person name="Lawley T."/>
            <person name="Wolfe A.J."/>
        </authorList>
    </citation>
    <scope>NUCLEOTIDE SEQUENCE [LARGE SCALE GENOMIC DNA]</scope>
    <source>
        <strain evidence="10 11">UMB0792</strain>
    </source>
</reference>
<keyword evidence="11" id="KW-1185">Reference proteome</keyword>
<dbReference type="NCBIfam" id="TIGR01498">
    <property type="entry name" value="folK"/>
    <property type="match status" value="1"/>
</dbReference>
<dbReference type="SUPFAM" id="SSF55083">
    <property type="entry name" value="6-hydroxymethyl-7,8-dihydropterin pyrophosphokinase, HPPK"/>
    <property type="match status" value="1"/>
</dbReference>
<protein>
    <recommendedName>
        <fullName evidence="3">2-amino-4-hydroxy-6-hydroxymethyldihydropteridine diphosphokinase</fullName>
        <ecNumber evidence="3">2.7.6.3</ecNumber>
    </recommendedName>
</protein>
<dbReference type="InterPro" id="IPR000550">
    <property type="entry name" value="Hppk"/>
</dbReference>